<evidence type="ECO:0000313" key="3">
    <source>
        <dbReference type="Proteomes" id="UP001159363"/>
    </source>
</evidence>
<keyword evidence="3" id="KW-1185">Reference proteome</keyword>
<dbReference type="Proteomes" id="UP001159363">
    <property type="component" value="Chromosome 8"/>
</dbReference>
<name>A0ABQ9GVA7_9NEOP</name>
<proteinExistence type="predicted"/>
<organism evidence="2 3">
    <name type="scientific">Dryococelus australis</name>
    <dbReference type="NCBI Taxonomy" id="614101"/>
    <lineage>
        <taxon>Eukaryota</taxon>
        <taxon>Metazoa</taxon>
        <taxon>Ecdysozoa</taxon>
        <taxon>Arthropoda</taxon>
        <taxon>Hexapoda</taxon>
        <taxon>Insecta</taxon>
        <taxon>Pterygota</taxon>
        <taxon>Neoptera</taxon>
        <taxon>Polyneoptera</taxon>
        <taxon>Phasmatodea</taxon>
        <taxon>Verophasmatodea</taxon>
        <taxon>Anareolatae</taxon>
        <taxon>Phasmatidae</taxon>
        <taxon>Eurycanthinae</taxon>
        <taxon>Dryococelus</taxon>
    </lineage>
</organism>
<accession>A0ABQ9GVA7</accession>
<evidence type="ECO:0000256" key="1">
    <source>
        <dbReference type="SAM" id="MobiDB-lite"/>
    </source>
</evidence>
<feature type="compositionally biased region" description="Polar residues" evidence="1">
    <location>
        <begin position="76"/>
        <end position="89"/>
    </location>
</feature>
<reference evidence="2 3" key="1">
    <citation type="submission" date="2023-02" db="EMBL/GenBank/DDBJ databases">
        <title>LHISI_Scaffold_Assembly.</title>
        <authorList>
            <person name="Stuart O.P."/>
            <person name="Cleave R."/>
            <person name="Magrath M.J.L."/>
            <person name="Mikheyev A.S."/>
        </authorList>
    </citation>
    <scope>NUCLEOTIDE SEQUENCE [LARGE SCALE GENOMIC DNA]</scope>
    <source>
        <strain evidence="2">Daus_M_001</strain>
        <tissue evidence="2">Leg muscle</tissue>
    </source>
</reference>
<comment type="caution">
    <text evidence="2">The sequence shown here is derived from an EMBL/GenBank/DDBJ whole genome shotgun (WGS) entry which is preliminary data.</text>
</comment>
<sequence>MFKALIKKHNTNHYLEDLSNVPICGGFYVEEILPANFPDMYVVENVLKRHNGWSDDAASQETLKTPYVTSVDRPPSSLSRTHNAIPSGSNPAIVQEKVYAASRPCYRTKERLESPRGLTAEVFEDGEGKNVEVLFLISIANRRSSSAEAFLYRFQSTERALKSKFPLLAIGPIIRERMFPATLLPPRRTGFDPRRGNSRILACGCRAGRCRRSRGTPVSSRPFIPALIHSSTLIGSQDLAVKSHRNLFTHYCFPQNRTEQNIVKWHQYPAEGP</sequence>
<feature type="region of interest" description="Disordered" evidence="1">
    <location>
        <begin position="68"/>
        <end position="89"/>
    </location>
</feature>
<evidence type="ECO:0000313" key="2">
    <source>
        <dbReference type="EMBL" id="KAJ8875986.1"/>
    </source>
</evidence>
<gene>
    <name evidence="2" type="ORF">PR048_023894</name>
</gene>
<dbReference type="EMBL" id="JARBHB010000009">
    <property type="protein sequence ID" value="KAJ8875986.1"/>
    <property type="molecule type" value="Genomic_DNA"/>
</dbReference>
<protein>
    <submittedName>
        <fullName evidence="2">Uncharacterized protein</fullName>
    </submittedName>
</protein>